<comment type="caution">
    <text evidence="2">The sequence shown here is derived from an EMBL/GenBank/DDBJ whole genome shotgun (WGS) entry which is preliminary data.</text>
</comment>
<accession>A0ABU6ZVX2</accession>
<evidence type="ECO:0000313" key="3">
    <source>
        <dbReference type="Proteomes" id="UP001341840"/>
    </source>
</evidence>
<feature type="compositionally biased region" description="Acidic residues" evidence="1">
    <location>
        <begin position="117"/>
        <end position="129"/>
    </location>
</feature>
<organism evidence="2 3">
    <name type="scientific">Stylosanthes scabra</name>
    <dbReference type="NCBI Taxonomy" id="79078"/>
    <lineage>
        <taxon>Eukaryota</taxon>
        <taxon>Viridiplantae</taxon>
        <taxon>Streptophyta</taxon>
        <taxon>Embryophyta</taxon>
        <taxon>Tracheophyta</taxon>
        <taxon>Spermatophyta</taxon>
        <taxon>Magnoliopsida</taxon>
        <taxon>eudicotyledons</taxon>
        <taxon>Gunneridae</taxon>
        <taxon>Pentapetalae</taxon>
        <taxon>rosids</taxon>
        <taxon>fabids</taxon>
        <taxon>Fabales</taxon>
        <taxon>Fabaceae</taxon>
        <taxon>Papilionoideae</taxon>
        <taxon>50 kb inversion clade</taxon>
        <taxon>dalbergioids sensu lato</taxon>
        <taxon>Dalbergieae</taxon>
        <taxon>Pterocarpus clade</taxon>
        <taxon>Stylosanthes</taxon>
    </lineage>
</organism>
<feature type="compositionally biased region" description="Acidic residues" evidence="1">
    <location>
        <begin position="136"/>
        <end position="148"/>
    </location>
</feature>
<reference evidence="2 3" key="1">
    <citation type="journal article" date="2023" name="Plants (Basel)">
        <title>Bridging the Gap: Combining Genomics and Transcriptomics Approaches to Understand Stylosanthes scabra, an Orphan Legume from the Brazilian Caatinga.</title>
        <authorList>
            <person name="Ferreira-Neto J.R.C."/>
            <person name="da Silva M.D."/>
            <person name="Binneck E."/>
            <person name="de Melo N.F."/>
            <person name="da Silva R.H."/>
            <person name="de Melo A.L.T.M."/>
            <person name="Pandolfi V."/>
            <person name="Bustamante F.O."/>
            <person name="Brasileiro-Vidal A.C."/>
            <person name="Benko-Iseppon A.M."/>
        </authorList>
    </citation>
    <scope>NUCLEOTIDE SEQUENCE [LARGE SCALE GENOMIC DNA]</scope>
    <source>
        <tissue evidence="2">Leaves</tissue>
    </source>
</reference>
<proteinExistence type="predicted"/>
<name>A0ABU6ZVX2_9FABA</name>
<evidence type="ECO:0000256" key="1">
    <source>
        <dbReference type="SAM" id="MobiDB-lite"/>
    </source>
</evidence>
<dbReference type="EMBL" id="JASCZI010274492">
    <property type="protein sequence ID" value="MED6226015.1"/>
    <property type="molecule type" value="Genomic_DNA"/>
</dbReference>
<protein>
    <submittedName>
        <fullName evidence="2">Uncharacterized protein</fullName>
    </submittedName>
</protein>
<evidence type="ECO:0000313" key="2">
    <source>
        <dbReference type="EMBL" id="MED6226015.1"/>
    </source>
</evidence>
<sequence>MIDTSSGGALMNKMREETWELIEMVADANQHFKTRATNKGVYKVALSESTILAKSLVDIASMLKEIKEGQQPTPTILKHQPDAPQQTPAKRIIQWHRLITSSMAPQYHPTTSREDLDSKDEYEEVEDDETAKIAEEATEEEVGSPEKEEEFFISTIYGGNEEKQEDLPEKCADHGPCFVTCKI</sequence>
<feature type="region of interest" description="Disordered" evidence="1">
    <location>
        <begin position="103"/>
        <end position="148"/>
    </location>
</feature>
<keyword evidence="3" id="KW-1185">Reference proteome</keyword>
<dbReference type="Proteomes" id="UP001341840">
    <property type="component" value="Unassembled WGS sequence"/>
</dbReference>
<gene>
    <name evidence="2" type="ORF">PIB30_099266</name>
</gene>